<evidence type="ECO:0008006" key="4">
    <source>
        <dbReference type="Google" id="ProtNLM"/>
    </source>
</evidence>
<dbReference type="KEGG" id="rst:ATY39_17145"/>
<name>A0A143HHI2_9BACL</name>
<reference evidence="2 3" key="1">
    <citation type="journal article" date="2016" name="Genome Announc.">
        <title>Whole-Genome Sequence of Rummeliibacillus stabekisii Strain PP9 Isolated from Antarctic Soil.</title>
        <authorList>
            <person name="da Mota F.F."/>
            <person name="Vollu R.E."/>
            <person name="Jurelevicius D."/>
            <person name="Seldin L."/>
        </authorList>
    </citation>
    <scope>NUCLEOTIDE SEQUENCE [LARGE SCALE GENOMIC DNA]</scope>
    <source>
        <strain evidence="2 3">PP9</strain>
    </source>
</reference>
<accession>A0A143HHI2</accession>
<organism evidence="2 3">
    <name type="scientific">Rummeliibacillus stabekisii</name>
    <dbReference type="NCBI Taxonomy" id="241244"/>
    <lineage>
        <taxon>Bacteria</taxon>
        <taxon>Bacillati</taxon>
        <taxon>Bacillota</taxon>
        <taxon>Bacilli</taxon>
        <taxon>Bacillales</taxon>
        <taxon>Caryophanaceae</taxon>
        <taxon>Rummeliibacillus</taxon>
    </lineage>
</organism>
<proteinExistence type="predicted"/>
<reference evidence="3" key="2">
    <citation type="submission" date="2016-03" db="EMBL/GenBank/DDBJ databases">
        <authorList>
            <person name="Ploux O."/>
        </authorList>
    </citation>
    <scope>NUCLEOTIDE SEQUENCE [LARGE SCALE GENOMIC DNA]</scope>
    <source>
        <strain evidence="3">PP9</strain>
    </source>
</reference>
<evidence type="ECO:0000256" key="1">
    <source>
        <dbReference type="SAM" id="SignalP"/>
    </source>
</evidence>
<protein>
    <recommendedName>
        <fullName evidence="4">Lipoprotein</fullName>
    </recommendedName>
</protein>
<dbReference type="EMBL" id="CP014806">
    <property type="protein sequence ID" value="AMX00956.1"/>
    <property type="molecule type" value="Genomic_DNA"/>
</dbReference>
<dbReference type="AlphaFoldDB" id="A0A143HHI2"/>
<dbReference type="OrthoDB" id="2938139at2"/>
<dbReference type="PROSITE" id="PS51257">
    <property type="entry name" value="PROKAR_LIPOPROTEIN"/>
    <property type="match status" value="1"/>
</dbReference>
<keyword evidence="1" id="KW-0732">Signal</keyword>
<sequence length="149" mass="16822">MRILKWAIGLCLALLLTGCFGENYDFSPPTVSLVDPNNISEETELAKANVKWDYDKKYNKKTDDINSLAQKQEPIKLTSGQQVDFLIEDGHFDPDGISIVLSKNQQKIDLEVKNEQTFSVPKEKGEYLIEVNLNSDKGKAQYVGEIIIQ</sequence>
<dbReference type="RefSeq" id="WP_066791799.1">
    <property type="nucleotide sequence ID" value="NZ_CP014806.1"/>
</dbReference>
<dbReference type="Proteomes" id="UP000076021">
    <property type="component" value="Chromosome"/>
</dbReference>
<keyword evidence="3" id="KW-1185">Reference proteome</keyword>
<evidence type="ECO:0000313" key="2">
    <source>
        <dbReference type="EMBL" id="AMX00956.1"/>
    </source>
</evidence>
<feature type="signal peptide" evidence="1">
    <location>
        <begin position="1"/>
        <end position="21"/>
    </location>
</feature>
<feature type="chain" id="PRO_5038904573" description="Lipoprotein" evidence="1">
    <location>
        <begin position="22"/>
        <end position="149"/>
    </location>
</feature>
<gene>
    <name evidence="2" type="ORF">ATY39_17145</name>
</gene>
<evidence type="ECO:0000313" key="3">
    <source>
        <dbReference type="Proteomes" id="UP000076021"/>
    </source>
</evidence>